<dbReference type="RefSeq" id="WP_136943372.1">
    <property type="nucleotide sequence ID" value="NZ_SWKR01000002.1"/>
</dbReference>
<name>A0A4U1L3H6_9SPHN</name>
<reference evidence="1 2" key="1">
    <citation type="submission" date="2019-04" db="EMBL/GenBank/DDBJ databases">
        <authorList>
            <person name="Yang Y."/>
            <person name="Wei D."/>
        </authorList>
    </citation>
    <scope>NUCLEOTIDE SEQUENCE [LARGE SCALE GENOMIC DNA]</scope>
    <source>
        <strain evidence="1 2">L-1-4w-11</strain>
    </source>
</reference>
<dbReference type="OrthoDB" id="8086730at2"/>
<comment type="caution">
    <text evidence="1">The sequence shown here is derived from an EMBL/GenBank/DDBJ whole genome shotgun (WGS) entry which is preliminary data.</text>
</comment>
<dbReference type="Proteomes" id="UP000309138">
    <property type="component" value="Unassembled WGS sequence"/>
</dbReference>
<gene>
    <name evidence="1" type="ORF">FBR43_12215</name>
</gene>
<organism evidence="1 2">
    <name type="scientific">Sphingomonas baiyangensis</name>
    <dbReference type="NCBI Taxonomy" id="2572576"/>
    <lineage>
        <taxon>Bacteria</taxon>
        <taxon>Pseudomonadati</taxon>
        <taxon>Pseudomonadota</taxon>
        <taxon>Alphaproteobacteria</taxon>
        <taxon>Sphingomonadales</taxon>
        <taxon>Sphingomonadaceae</taxon>
        <taxon>Sphingomonas</taxon>
    </lineage>
</organism>
<protein>
    <submittedName>
        <fullName evidence="1">Uncharacterized protein</fullName>
    </submittedName>
</protein>
<dbReference type="AlphaFoldDB" id="A0A4U1L3H6"/>
<evidence type="ECO:0000313" key="2">
    <source>
        <dbReference type="Proteomes" id="UP000309138"/>
    </source>
</evidence>
<evidence type="ECO:0000313" key="1">
    <source>
        <dbReference type="EMBL" id="TKD51429.1"/>
    </source>
</evidence>
<keyword evidence="2" id="KW-1185">Reference proteome</keyword>
<proteinExistence type="predicted"/>
<accession>A0A4U1L3H6</accession>
<dbReference type="EMBL" id="SWKR01000002">
    <property type="protein sequence ID" value="TKD51429.1"/>
    <property type="molecule type" value="Genomic_DNA"/>
</dbReference>
<sequence>MTLLAPRLIAPDSSHWANWLDATRSPDLDRRSRAASLHARLVEQGRIPLLSWHHLEELLGHEDPERARARMSALQQLPMIGWLRLPGEEAGLGSIAQVLAAEAIAASEGNCGLFAIRDRARTLLLRTGTGRQAVGEHGWVWDAIRPVLRARRDSSAMVAALGPLRSFDESKTIGELAKGSIASPERMRVQFGAIRAAAVEQALRGTDGDRARAEAMADAFMQRVLAMMPPPGTSVRELLVVTLTGQGVDVAEIRDDCVLADLSRLGMFRSQLKAVASLTGQPFETLKQVPMDELPSRVIGEALRMHGQPREKLPASDVNDAHLAVLAAYCDVLYVDKRTAEDFRQARQKDSRLDGLIGEIAKGADFEVLLGVAG</sequence>